<dbReference type="AlphaFoldDB" id="A0A0B8N2Q9"/>
<dbReference type="EMBL" id="DF933807">
    <property type="protein sequence ID" value="GAM33610.1"/>
    <property type="molecule type" value="Genomic_DNA"/>
</dbReference>
<accession>A0A0B8N2Q9</accession>
<gene>
    <name evidence="1" type="ORF">TCE0_011f00635</name>
</gene>
<proteinExistence type="predicted"/>
<evidence type="ECO:0000313" key="1">
    <source>
        <dbReference type="EMBL" id="GAM33610.1"/>
    </source>
</evidence>
<organism evidence="1 2">
    <name type="scientific">Talaromyces pinophilus</name>
    <name type="common">Penicillium pinophilum</name>
    <dbReference type="NCBI Taxonomy" id="128442"/>
    <lineage>
        <taxon>Eukaryota</taxon>
        <taxon>Fungi</taxon>
        <taxon>Dikarya</taxon>
        <taxon>Ascomycota</taxon>
        <taxon>Pezizomycotina</taxon>
        <taxon>Eurotiomycetes</taxon>
        <taxon>Eurotiomycetidae</taxon>
        <taxon>Eurotiales</taxon>
        <taxon>Trichocomaceae</taxon>
        <taxon>Talaromyces</taxon>
        <taxon>Talaromyces sect. Talaromyces</taxon>
    </lineage>
</organism>
<evidence type="ECO:0000313" key="2">
    <source>
        <dbReference type="Proteomes" id="UP000053095"/>
    </source>
</evidence>
<protein>
    <submittedName>
        <fullName evidence="1">Uncharacterized protein</fullName>
    </submittedName>
</protein>
<dbReference type="Proteomes" id="UP000053095">
    <property type="component" value="Unassembled WGS sequence"/>
</dbReference>
<reference evidence="2" key="1">
    <citation type="journal article" date="2015" name="Genome Announc.">
        <title>Draft genome sequence of Talaromyces cellulolyticus strain Y-94, a source of lignocellulosic biomass-degrading enzymes.</title>
        <authorList>
            <person name="Fujii T."/>
            <person name="Koike H."/>
            <person name="Sawayama S."/>
            <person name="Yano S."/>
            <person name="Inoue H."/>
        </authorList>
    </citation>
    <scope>NUCLEOTIDE SEQUENCE [LARGE SCALE GENOMIC DNA]</scope>
    <source>
        <strain evidence="2">Y-94</strain>
    </source>
</reference>
<keyword evidence="2" id="KW-1185">Reference proteome</keyword>
<sequence>MSYYLRETAQGLSKVQTTEILDKFAEFEATYTSETRKFRNALVEEKKSRKSFFGGFKKRNRASRAIKQSNDSTPFSIELESTSSVTDEGILRDEDYMTEFMEQADDGLADKKEDIQQILDQISLPGGCSKCDSEMESICVAEGETLQSVDISHYTSTTVSSADEDDISGDQDGEILVDVSPDWPEDAFKDRMTNLDILHTWRDDVQRIIDEENTLRPHVEQVSFVRWAARALFQGFLR</sequence>
<name>A0A0B8N2Q9_TALPI</name>